<dbReference type="OrthoDB" id="2379109at2"/>
<reference evidence="2 3" key="1">
    <citation type="submission" date="2016-10" db="EMBL/GenBank/DDBJ databases">
        <authorList>
            <person name="de Groot N.N."/>
        </authorList>
    </citation>
    <scope>NUCLEOTIDE SEQUENCE [LARGE SCALE GENOMIC DNA]</scope>
    <source>
        <strain evidence="2 3">DSM 23310</strain>
    </source>
</reference>
<evidence type="ECO:0000313" key="3">
    <source>
        <dbReference type="Proteomes" id="UP000198828"/>
    </source>
</evidence>
<dbReference type="PROSITE" id="PS51257">
    <property type="entry name" value="PROKAR_LIPOPROTEIN"/>
    <property type="match status" value="1"/>
</dbReference>
<dbReference type="AlphaFoldDB" id="A0A1H2XI76"/>
<dbReference type="EMBL" id="FNNG01000005">
    <property type="protein sequence ID" value="SDW92555.1"/>
    <property type="molecule type" value="Genomic_DNA"/>
</dbReference>
<evidence type="ECO:0000259" key="1">
    <source>
        <dbReference type="Pfam" id="PF07833"/>
    </source>
</evidence>
<organism evidence="2 3">
    <name type="scientific">Tepidimicrobium xylanilyticum</name>
    <dbReference type="NCBI Taxonomy" id="1123352"/>
    <lineage>
        <taxon>Bacteria</taxon>
        <taxon>Bacillati</taxon>
        <taxon>Bacillota</taxon>
        <taxon>Tissierellia</taxon>
        <taxon>Tissierellales</taxon>
        <taxon>Tepidimicrobiaceae</taxon>
        <taxon>Tepidimicrobium</taxon>
    </lineage>
</organism>
<dbReference type="RefSeq" id="WP_093752272.1">
    <property type="nucleotide sequence ID" value="NZ_FNNG01000005.1"/>
</dbReference>
<name>A0A1H2XI76_9FIRM</name>
<keyword evidence="3" id="KW-1185">Reference proteome</keyword>
<dbReference type="InterPro" id="IPR012854">
    <property type="entry name" value="Cu_amine_oxidase-like_N"/>
</dbReference>
<dbReference type="SUPFAM" id="SSF55383">
    <property type="entry name" value="Copper amine oxidase, domain N"/>
    <property type="match status" value="1"/>
</dbReference>
<dbReference type="Pfam" id="PF07833">
    <property type="entry name" value="Cu_amine_oxidN1"/>
    <property type="match status" value="1"/>
</dbReference>
<gene>
    <name evidence="2" type="ORF">SAMN05660923_01449</name>
</gene>
<proteinExistence type="predicted"/>
<dbReference type="InterPro" id="IPR036582">
    <property type="entry name" value="Mao_N_sf"/>
</dbReference>
<evidence type="ECO:0000313" key="2">
    <source>
        <dbReference type="EMBL" id="SDW92555.1"/>
    </source>
</evidence>
<sequence length="353" mass="39742">MHKHIKHLILLTIILVGLSSLGLIGCAENHKSYNINITIDGKPVNFTKDLGYPYLTKTQRTMVPIRIISENMGYNVDWSKDTWHQGIRKVWINNNTNRIELEIGKSTAIVNGKSVPIDRDEKTGKPVETKAELIGARTYVPLRFITEAMGGKVEYEWKDGNHYIDIITGKDVEEPKEGGTYSGITFDPKKDVLNDGSGRMSEEKTKEFLAKVIANSKFYKENGKYYFKYDKVDVPEGYTVGMGFSVFTKSGSGVVGVFLSPNPFINPEENKIPIGQSFVRQIRNDAVENSDLIMFQIAIVKDGYNEKVYGGRSSSISYKINYDPIKGTAFNYEQDKWGNGHMVPFDASSIFDI</sequence>
<dbReference type="Proteomes" id="UP000198828">
    <property type="component" value="Unassembled WGS sequence"/>
</dbReference>
<dbReference type="Gene3D" id="3.30.457.10">
    <property type="entry name" value="Copper amine oxidase-like, N-terminal domain"/>
    <property type="match status" value="1"/>
</dbReference>
<protein>
    <submittedName>
        <fullName evidence="2">Copper amine oxidase N-terminal domain-containing protein</fullName>
    </submittedName>
</protein>
<accession>A0A1H2XI76</accession>
<feature type="domain" description="Copper amine oxidase-like N-terminal" evidence="1">
    <location>
        <begin position="39"/>
        <end position="164"/>
    </location>
</feature>